<evidence type="ECO:0000313" key="9">
    <source>
        <dbReference type="EMBL" id="MDQ0344106.1"/>
    </source>
</evidence>
<evidence type="ECO:0000256" key="7">
    <source>
        <dbReference type="ARBA" id="ARBA00023163"/>
    </source>
</evidence>
<evidence type="ECO:0000256" key="2">
    <source>
        <dbReference type="ARBA" id="ARBA00005384"/>
    </source>
</evidence>
<dbReference type="Gene3D" id="3.40.640.10">
    <property type="entry name" value="Type I PLP-dependent aspartate aminotransferase-like (Major domain)"/>
    <property type="match status" value="1"/>
</dbReference>
<feature type="domain" description="HTH gntR-type" evidence="8">
    <location>
        <begin position="1"/>
        <end position="69"/>
    </location>
</feature>
<evidence type="ECO:0000259" key="8">
    <source>
        <dbReference type="PROSITE" id="PS50949"/>
    </source>
</evidence>
<organism evidence="9 10">
    <name type="scientific">Lederbergia wuyishanensis</name>
    <dbReference type="NCBI Taxonomy" id="1347903"/>
    <lineage>
        <taxon>Bacteria</taxon>
        <taxon>Bacillati</taxon>
        <taxon>Bacillota</taxon>
        <taxon>Bacilli</taxon>
        <taxon>Bacillales</taxon>
        <taxon>Bacillaceae</taxon>
        <taxon>Lederbergia</taxon>
    </lineage>
</organism>
<proteinExistence type="inferred from homology"/>
<comment type="similarity">
    <text evidence="2">In the C-terminal section; belongs to the class-I pyridoxal-phosphate-dependent aminotransferase family.</text>
</comment>
<dbReference type="CDD" id="cd00609">
    <property type="entry name" value="AAT_like"/>
    <property type="match status" value="1"/>
</dbReference>
<dbReference type="InterPro" id="IPR015421">
    <property type="entry name" value="PyrdxlP-dep_Trfase_major"/>
</dbReference>
<keyword evidence="7" id="KW-0804">Transcription</keyword>
<name>A0ABU0D6R3_9BACI</name>
<dbReference type="PANTHER" id="PTHR46577">
    <property type="entry name" value="HTH-TYPE TRANSCRIPTIONAL REGULATORY PROTEIN GABR"/>
    <property type="match status" value="1"/>
</dbReference>
<dbReference type="InterPro" id="IPR015422">
    <property type="entry name" value="PyrdxlP-dep_Trfase_small"/>
</dbReference>
<keyword evidence="6 9" id="KW-0238">DNA-binding</keyword>
<dbReference type="InterPro" id="IPR015424">
    <property type="entry name" value="PyrdxlP-dep_Trfase"/>
</dbReference>
<protein>
    <submittedName>
        <fullName evidence="9">DNA-binding transcriptional MocR family regulator</fullName>
    </submittedName>
</protein>
<comment type="caution">
    <text evidence="9">The sequence shown here is derived from an EMBL/GenBank/DDBJ whole genome shotgun (WGS) entry which is preliminary data.</text>
</comment>
<evidence type="ECO:0000256" key="4">
    <source>
        <dbReference type="ARBA" id="ARBA00022898"/>
    </source>
</evidence>
<gene>
    <name evidence="9" type="ORF">J2S14_002947</name>
</gene>
<dbReference type="GO" id="GO:0003677">
    <property type="term" value="F:DNA binding"/>
    <property type="evidence" value="ECO:0007669"/>
    <property type="project" value="UniProtKB-KW"/>
</dbReference>
<dbReference type="Pfam" id="PF00392">
    <property type="entry name" value="GntR"/>
    <property type="match status" value="1"/>
</dbReference>
<dbReference type="InterPro" id="IPR000524">
    <property type="entry name" value="Tscrpt_reg_HTH_GntR"/>
</dbReference>
<dbReference type="InterPro" id="IPR036388">
    <property type="entry name" value="WH-like_DNA-bd_sf"/>
</dbReference>
<accession>A0ABU0D6R3</accession>
<evidence type="ECO:0000256" key="1">
    <source>
        <dbReference type="ARBA" id="ARBA00001933"/>
    </source>
</evidence>
<evidence type="ECO:0000256" key="5">
    <source>
        <dbReference type="ARBA" id="ARBA00023015"/>
    </source>
</evidence>
<dbReference type="InterPro" id="IPR036390">
    <property type="entry name" value="WH_DNA-bd_sf"/>
</dbReference>
<evidence type="ECO:0000313" key="10">
    <source>
        <dbReference type="Proteomes" id="UP001232343"/>
    </source>
</evidence>
<dbReference type="InterPro" id="IPR051446">
    <property type="entry name" value="HTH_trans_reg/aminotransferase"/>
</dbReference>
<dbReference type="SUPFAM" id="SSF53383">
    <property type="entry name" value="PLP-dependent transferases"/>
    <property type="match status" value="1"/>
</dbReference>
<comment type="cofactor">
    <cofactor evidence="1">
        <name>pyridoxal 5'-phosphate</name>
        <dbReference type="ChEBI" id="CHEBI:597326"/>
    </cofactor>
</comment>
<keyword evidence="4" id="KW-0663">Pyridoxal phosphate</keyword>
<keyword evidence="3" id="KW-0808">Transferase</keyword>
<dbReference type="PROSITE" id="PS50949">
    <property type="entry name" value="HTH_GNTR"/>
    <property type="match status" value="1"/>
</dbReference>
<dbReference type="SUPFAM" id="SSF46785">
    <property type="entry name" value="Winged helix' DNA-binding domain"/>
    <property type="match status" value="1"/>
</dbReference>
<dbReference type="Pfam" id="PF00155">
    <property type="entry name" value="Aminotran_1_2"/>
    <property type="match status" value="1"/>
</dbReference>
<dbReference type="EMBL" id="JAUSUO010000008">
    <property type="protein sequence ID" value="MDQ0344106.1"/>
    <property type="molecule type" value="Genomic_DNA"/>
</dbReference>
<dbReference type="Proteomes" id="UP001232343">
    <property type="component" value="Unassembled WGS sequence"/>
</dbReference>
<dbReference type="Gene3D" id="1.10.10.10">
    <property type="entry name" value="Winged helix-like DNA-binding domain superfamily/Winged helix DNA-binding domain"/>
    <property type="match status" value="1"/>
</dbReference>
<dbReference type="SMART" id="SM00345">
    <property type="entry name" value="HTH_GNTR"/>
    <property type="match status" value="1"/>
</dbReference>
<dbReference type="PANTHER" id="PTHR46577:SF1">
    <property type="entry name" value="HTH-TYPE TRANSCRIPTIONAL REGULATORY PROTEIN GABR"/>
    <property type="match status" value="1"/>
</dbReference>
<dbReference type="Gene3D" id="3.90.1150.10">
    <property type="entry name" value="Aspartate Aminotransferase, domain 1"/>
    <property type="match status" value="1"/>
</dbReference>
<evidence type="ECO:0000256" key="6">
    <source>
        <dbReference type="ARBA" id="ARBA00023125"/>
    </source>
</evidence>
<keyword evidence="10" id="KW-1185">Reference proteome</keyword>
<dbReference type="CDD" id="cd07377">
    <property type="entry name" value="WHTH_GntR"/>
    <property type="match status" value="1"/>
</dbReference>
<keyword evidence="5" id="KW-0805">Transcription regulation</keyword>
<keyword evidence="3" id="KW-0032">Aminotransferase</keyword>
<evidence type="ECO:0000256" key="3">
    <source>
        <dbReference type="ARBA" id="ARBA00022576"/>
    </source>
</evidence>
<dbReference type="InterPro" id="IPR004839">
    <property type="entry name" value="Aminotransferase_I/II_large"/>
</dbReference>
<dbReference type="RefSeq" id="WP_280518645.1">
    <property type="nucleotide sequence ID" value="NZ_JALIRM010000011.1"/>
</dbReference>
<sequence length="449" mass="51923">MPKYEEIMKEIDKRVTEGKLKPGSKLPSIRMLSNEFSCSRNTVIKAYEELEKKHIIYAVPKSGYYIVDRYQPSKKKSAKSIIIDFLSAGPDKKIMPFRDFQHCMNQAIDIYKEEMFSYSEIQGMQSLRDQLAKHLQDHQVFTSAERICVVTGSQQALNLFVSLPFPNGKNNICLEQPTHHAFIESIQVQNPTVYGIEVTNKGIDLDYLEYLFKEKDIKFFYIVSRFHNPTGYSYTNLEKKKIVELAQKYDVYIVEDDYMGDLDINSKRDPMFAFDPTGRVIYTKSFSKVLLPGLRLGITVIPEAMKKHFIRAKYADDLHTPLLTQGALEIYIKSGMYDAHIKKMRTIYHKKGKLLQEAFMEYLPANTYSCSHSGFYSTVEIPSHLNAKKLVEVLEKENVLVQDASIMYLPQYKKENVIRLSVSQVDEEYIHIGIEKIASSILKMELKEI</sequence>
<reference evidence="9 10" key="1">
    <citation type="submission" date="2023-07" db="EMBL/GenBank/DDBJ databases">
        <title>Genomic Encyclopedia of Type Strains, Phase IV (KMG-IV): sequencing the most valuable type-strain genomes for metagenomic binning, comparative biology and taxonomic classification.</title>
        <authorList>
            <person name="Goeker M."/>
        </authorList>
    </citation>
    <scope>NUCLEOTIDE SEQUENCE [LARGE SCALE GENOMIC DNA]</scope>
    <source>
        <strain evidence="9 10">DSM 27848</strain>
    </source>
</reference>